<evidence type="ECO:0000259" key="4">
    <source>
        <dbReference type="Pfam" id="PF11380"/>
    </source>
</evidence>
<gene>
    <name evidence="8" type="primary">cpsY</name>
    <name evidence="8" type="ORF">NCTC10485_01706</name>
</gene>
<dbReference type="GO" id="GO:0016772">
    <property type="term" value="F:transferase activity, transferring phosphorus-containing groups"/>
    <property type="evidence" value="ECO:0007669"/>
    <property type="project" value="InterPro"/>
</dbReference>
<dbReference type="Proteomes" id="UP000282551">
    <property type="component" value="Chromosome"/>
</dbReference>
<organism evidence="8 9">
    <name type="scientific">Mycolicibacterium chitae</name>
    <name type="common">Mycobacterium chitae</name>
    <dbReference type="NCBI Taxonomy" id="1792"/>
    <lineage>
        <taxon>Bacteria</taxon>
        <taxon>Bacillati</taxon>
        <taxon>Actinomycetota</taxon>
        <taxon>Actinomycetes</taxon>
        <taxon>Mycobacteriales</taxon>
        <taxon>Mycobacteriaceae</taxon>
        <taxon>Mycolicibacterium</taxon>
    </lineage>
</organism>
<evidence type="ECO:0000259" key="6">
    <source>
        <dbReference type="Pfam" id="PF17102"/>
    </source>
</evidence>
<dbReference type="Pfam" id="PF17102">
    <property type="entry name" value="Stealth_CR3"/>
    <property type="match status" value="1"/>
</dbReference>
<comment type="similarity">
    <text evidence="1">Belongs to the stealth family.</text>
</comment>
<dbReference type="Pfam" id="PF11380">
    <property type="entry name" value="Stealth_CR2"/>
    <property type="match status" value="1"/>
</dbReference>
<keyword evidence="8" id="KW-0413">Isomerase</keyword>
<evidence type="ECO:0000256" key="3">
    <source>
        <dbReference type="ARBA" id="ARBA00023169"/>
    </source>
</evidence>
<accession>A0A448I4F6</accession>
<dbReference type="Pfam" id="PF17101">
    <property type="entry name" value="Stealth_CR1"/>
    <property type="match status" value="1"/>
</dbReference>
<feature type="domain" description="Stealth protein CR4 conserved region 4" evidence="7">
    <location>
        <begin position="423"/>
        <end position="471"/>
    </location>
</feature>
<dbReference type="InterPro" id="IPR031356">
    <property type="entry name" value="Stealth_CR4"/>
</dbReference>
<evidence type="ECO:0000256" key="1">
    <source>
        <dbReference type="ARBA" id="ARBA00007583"/>
    </source>
</evidence>
<evidence type="ECO:0000259" key="5">
    <source>
        <dbReference type="Pfam" id="PF17101"/>
    </source>
</evidence>
<dbReference type="PANTHER" id="PTHR24045">
    <property type="match status" value="1"/>
</dbReference>
<dbReference type="InterPro" id="IPR031357">
    <property type="entry name" value="Stealth_CR3"/>
</dbReference>
<dbReference type="GO" id="GO:0000271">
    <property type="term" value="P:polysaccharide biosynthetic process"/>
    <property type="evidence" value="ECO:0007669"/>
    <property type="project" value="UniProtKB-KW"/>
</dbReference>
<dbReference type="PANTHER" id="PTHR24045:SF0">
    <property type="entry name" value="N-ACETYLGLUCOSAMINE-1-PHOSPHOTRANSFERASE SUBUNITS ALPHA_BETA"/>
    <property type="match status" value="1"/>
</dbReference>
<reference evidence="8 9" key="1">
    <citation type="submission" date="2018-12" db="EMBL/GenBank/DDBJ databases">
        <authorList>
            <consortium name="Pathogen Informatics"/>
        </authorList>
    </citation>
    <scope>NUCLEOTIDE SEQUENCE [LARGE SCALE GENOMIC DNA]</scope>
    <source>
        <strain evidence="8 9">NCTC10485</strain>
    </source>
</reference>
<dbReference type="InterPro" id="IPR021520">
    <property type="entry name" value="Stealth_CR2"/>
</dbReference>
<dbReference type="EC" id="5.1.3.2" evidence="8"/>
<name>A0A448I4F6_MYCCI</name>
<dbReference type="EMBL" id="LR134355">
    <property type="protein sequence ID" value="VEG47427.1"/>
    <property type="molecule type" value="Genomic_DNA"/>
</dbReference>
<dbReference type="EC" id="2.7.-.-" evidence="8"/>
<evidence type="ECO:0000313" key="8">
    <source>
        <dbReference type="EMBL" id="VEG47427.1"/>
    </source>
</evidence>
<dbReference type="Pfam" id="PF17103">
    <property type="entry name" value="Stealth_CR4"/>
    <property type="match status" value="1"/>
</dbReference>
<evidence type="ECO:0000313" key="9">
    <source>
        <dbReference type="Proteomes" id="UP000282551"/>
    </source>
</evidence>
<dbReference type="InterPro" id="IPR031358">
    <property type="entry name" value="Stealth_CR1"/>
</dbReference>
<sequence length="474" mass="53330">MEDLLFLRAVLATARLDYLLIQDTDRRPVIAIDQADRAVFAAVLADARQPVQCSVVDAEIPHATVTADAAFALGPDARIFRVFRPRAQRNDGLRREQEAGVQIQLWSFTGDTITAPAPNVLTRSAIPAHEAVRTTVERYGHTWPTLQHMFATHAGDVTFDIDLVFSWVDGADLQWQRQRAEAMAGHVVGAGDDSAARFRHVDELRYALRSVHMYAPWVRQIFVATDCARPSWLADDQRVRFVRSEEFFADPSVLPTYNSQAVESQLHRIPGLSEHFLYANDDMFFGQPVGPEIFFSPGGITKFIEDETRIGLGSPEKHRSGFENAARVNRRLLHSRYGAVTTRHLAHAATPLRRSVMAELEAEFPEEFAATAASPFRARDNISVTNSLYHYYALLSGRAVVQHGAQARYIDTTTKAGLREMKTLLKHRSVDFFCLNDDADEEVSPRKRAKAMTKFLRSYFPIPAPWERPDPDIG</sequence>
<dbReference type="GO" id="GO:0003978">
    <property type="term" value="F:UDP-glucose 4-epimerase activity"/>
    <property type="evidence" value="ECO:0007669"/>
    <property type="project" value="UniProtKB-EC"/>
</dbReference>
<dbReference type="AlphaFoldDB" id="A0A448I4F6"/>
<keyword evidence="3" id="KW-0270">Exopolysaccharide synthesis</keyword>
<proteinExistence type="inferred from homology"/>
<keyword evidence="2 8" id="KW-0808">Transferase</keyword>
<dbReference type="InterPro" id="IPR047141">
    <property type="entry name" value="Stealth"/>
</dbReference>
<feature type="domain" description="Stealth protein CR2 conserved region 2" evidence="4">
    <location>
        <begin position="197"/>
        <end position="301"/>
    </location>
</feature>
<feature type="domain" description="Stealth protein CR1 conserved region 1" evidence="5">
    <location>
        <begin position="159"/>
        <end position="186"/>
    </location>
</feature>
<keyword evidence="9" id="KW-1185">Reference proteome</keyword>
<evidence type="ECO:0000256" key="2">
    <source>
        <dbReference type="ARBA" id="ARBA00022679"/>
    </source>
</evidence>
<protein>
    <submittedName>
        <fullName evidence="8">UDP-glucose-4-epimerase</fullName>
        <ecNumber evidence="8">2.7.-.-</ecNumber>
        <ecNumber evidence="8">5.1.3.2</ecNumber>
    </submittedName>
</protein>
<feature type="domain" description="Stealth protein CR3 conserved region 3" evidence="6">
    <location>
        <begin position="346"/>
        <end position="393"/>
    </location>
</feature>
<evidence type="ECO:0000259" key="7">
    <source>
        <dbReference type="Pfam" id="PF17103"/>
    </source>
</evidence>